<gene>
    <name evidence="1" type="ORF">Q8W34_14125</name>
</gene>
<accession>A0ABT9FG73</accession>
<evidence type="ECO:0000313" key="1">
    <source>
        <dbReference type="EMBL" id="MDP2565779.1"/>
    </source>
</evidence>
<organism evidence="1 2">
    <name type="scientific">Pseudoalteromonas marina</name>
    <dbReference type="NCBI Taxonomy" id="267375"/>
    <lineage>
        <taxon>Bacteria</taxon>
        <taxon>Pseudomonadati</taxon>
        <taxon>Pseudomonadota</taxon>
        <taxon>Gammaproteobacteria</taxon>
        <taxon>Alteromonadales</taxon>
        <taxon>Pseudoalteromonadaceae</taxon>
        <taxon>Pseudoalteromonas</taxon>
    </lineage>
</organism>
<reference evidence="1" key="1">
    <citation type="submission" date="2023-07" db="EMBL/GenBank/DDBJ databases">
        <title>Genome content predicts the carbon catabolic preferences of heterotrophic bacteria.</title>
        <authorList>
            <person name="Gralka M."/>
        </authorList>
    </citation>
    <scope>NUCLEOTIDE SEQUENCE</scope>
    <source>
        <strain evidence="1">4G09</strain>
    </source>
</reference>
<dbReference type="Proteomes" id="UP001177212">
    <property type="component" value="Unassembled WGS sequence"/>
</dbReference>
<comment type="caution">
    <text evidence="1">The sequence shown here is derived from an EMBL/GenBank/DDBJ whole genome shotgun (WGS) entry which is preliminary data.</text>
</comment>
<name>A0ABT9FG73_9GAMM</name>
<sequence length="177" mass="19937">MINQSAVDTFMNKPLSKTFVELLKKYLTAKSDLDAKTIIAEKCQKEALDEVKPVYAPLVFKRRGSNETVSKTDEKTGKPIQNFNELYLASDKQAEQVFSIHSRKMAENGLANIGEFDQQLMAKSDLRKIELEISEAFKPITGISAKSIFNLELRNKLINLLMKILLGTAKAQNLKLD</sequence>
<keyword evidence="2" id="KW-1185">Reference proteome</keyword>
<protein>
    <submittedName>
        <fullName evidence="1">Uncharacterized protein</fullName>
    </submittedName>
</protein>
<dbReference type="RefSeq" id="WP_305472508.1">
    <property type="nucleotide sequence ID" value="NZ_JAUYVT010000014.1"/>
</dbReference>
<dbReference type="EMBL" id="JAUYVT010000014">
    <property type="protein sequence ID" value="MDP2565779.1"/>
    <property type="molecule type" value="Genomic_DNA"/>
</dbReference>
<evidence type="ECO:0000313" key="2">
    <source>
        <dbReference type="Proteomes" id="UP001177212"/>
    </source>
</evidence>
<proteinExistence type="predicted"/>